<comment type="caution">
    <text evidence="10">The sequence shown here is derived from an EMBL/GenBank/DDBJ whole genome shotgun (WGS) entry which is preliminary data.</text>
</comment>
<dbReference type="PROSITE" id="PS50089">
    <property type="entry name" value="ZF_RING_2"/>
    <property type="match status" value="1"/>
</dbReference>
<keyword evidence="4 6" id="KW-0408">Iron</keyword>
<keyword evidence="6" id="KW-0349">Heme</keyword>
<feature type="compositionally biased region" description="Low complexity" evidence="7">
    <location>
        <begin position="73"/>
        <end position="86"/>
    </location>
</feature>
<dbReference type="GO" id="GO:0008270">
    <property type="term" value="F:zinc ion binding"/>
    <property type="evidence" value="ECO:0007669"/>
    <property type="project" value="UniProtKB-KW"/>
</dbReference>
<evidence type="ECO:0000256" key="2">
    <source>
        <dbReference type="ARBA" id="ARBA00022771"/>
    </source>
</evidence>
<evidence type="ECO:0000313" key="10">
    <source>
        <dbReference type="EMBL" id="KAF7293000.1"/>
    </source>
</evidence>
<dbReference type="GO" id="GO:0020037">
    <property type="term" value="F:heme binding"/>
    <property type="evidence" value="ECO:0007669"/>
    <property type="project" value="InterPro"/>
</dbReference>
<dbReference type="AlphaFoldDB" id="A0A8H6S4H6"/>
<protein>
    <submittedName>
        <fullName evidence="10">RING-type domain-containing protein</fullName>
    </submittedName>
</protein>
<dbReference type="GO" id="GO:0051865">
    <property type="term" value="P:protein autoubiquitination"/>
    <property type="evidence" value="ECO:0007669"/>
    <property type="project" value="TreeGrafter"/>
</dbReference>
<keyword evidence="11" id="KW-1185">Reference proteome</keyword>
<evidence type="ECO:0000256" key="3">
    <source>
        <dbReference type="ARBA" id="ARBA00022833"/>
    </source>
</evidence>
<name>A0A8H6S4H6_9AGAR</name>
<dbReference type="Pfam" id="PF13923">
    <property type="entry name" value="zf-C3HC4_2"/>
    <property type="match status" value="1"/>
</dbReference>
<organism evidence="10 11">
    <name type="scientific">Mycena indigotica</name>
    <dbReference type="NCBI Taxonomy" id="2126181"/>
    <lineage>
        <taxon>Eukaryota</taxon>
        <taxon>Fungi</taxon>
        <taxon>Dikarya</taxon>
        <taxon>Basidiomycota</taxon>
        <taxon>Agaricomycotina</taxon>
        <taxon>Agaricomycetes</taxon>
        <taxon>Agaricomycetidae</taxon>
        <taxon>Agaricales</taxon>
        <taxon>Marasmiineae</taxon>
        <taxon>Mycenaceae</taxon>
        <taxon>Mycena</taxon>
    </lineage>
</organism>
<feature type="compositionally biased region" description="Basic and acidic residues" evidence="7">
    <location>
        <begin position="31"/>
        <end position="40"/>
    </location>
</feature>
<evidence type="ECO:0000256" key="1">
    <source>
        <dbReference type="ARBA" id="ARBA00022723"/>
    </source>
</evidence>
<reference evidence="10" key="1">
    <citation type="submission" date="2020-05" db="EMBL/GenBank/DDBJ databases">
        <title>Mycena genomes resolve the evolution of fungal bioluminescence.</title>
        <authorList>
            <person name="Tsai I.J."/>
        </authorList>
    </citation>
    <scope>NUCLEOTIDE SEQUENCE</scope>
    <source>
        <strain evidence="10">171206Taipei</strain>
    </source>
</reference>
<accession>A0A8H6S4H6</accession>
<feature type="region of interest" description="Disordered" evidence="7">
    <location>
        <begin position="1"/>
        <end position="118"/>
    </location>
</feature>
<dbReference type="GO" id="GO:0009055">
    <property type="term" value="F:electron transfer activity"/>
    <property type="evidence" value="ECO:0007669"/>
    <property type="project" value="InterPro"/>
</dbReference>
<dbReference type="PANTHER" id="PTHR12109">
    <property type="entry name" value="RING FINGER PROTEIN 141-RELATED"/>
    <property type="match status" value="1"/>
</dbReference>
<proteinExistence type="predicted"/>
<feature type="domain" description="RING-type" evidence="8">
    <location>
        <begin position="152"/>
        <end position="205"/>
    </location>
</feature>
<dbReference type="EMBL" id="JACAZF010000011">
    <property type="protein sequence ID" value="KAF7293000.1"/>
    <property type="molecule type" value="Genomic_DNA"/>
</dbReference>
<dbReference type="InterPro" id="IPR009056">
    <property type="entry name" value="Cyt_c-like_dom"/>
</dbReference>
<dbReference type="InterPro" id="IPR013083">
    <property type="entry name" value="Znf_RING/FYVE/PHD"/>
</dbReference>
<feature type="compositionally biased region" description="Polar residues" evidence="7">
    <location>
        <begin position="1"/>
        <end position="15"/>
    </location>
</feature>
<dbReference type="GO" id="GO:0004842">
    <property type="term" value="F:ubiquitin-protein transferase activity"/>
    <property type="evidence" value="ECO:0007669"/>
    <property type="project" value="TreeGrafter"/>
</dbReference>
<feature type="compositionally biased region" description="Acidic residues" evidence="7">
    <location>
        <begin position="475"/>
        <end position="486"/>
    </location>
</feature>
<feature type="region of interest" description="Disordered" evidence="7">
    <location>
        <begin position="433"/>
        <end position="540"/>
    </location>
</feature>
<keyword evidence="3" id="KW-0862">Zinc</keyword>
<keyword evidence="2 5" id="KW-0863">Zinc-finger</keyword>
<keyword evidence="1 6" id="KW-0479">Metal-binding</keyword>
<dbReference type="InterPro" id="IPR001841">
    <property type="entry name" value="Znf_RING"/>
</dbReference>
<evidence type="ECO:0000256" key="5">
    <source>
        <dbReference type="PROSITE-ProRule" id="PRU00175"/>
    </source>
</evidence>
<dbReference type="PANTHER" id="PTHR12109:SF3">
    <property type="entry name" value="RING FINGER PROTEIN 141"/>
    <property type="match status" value="1"/>
</dbReference>
<feature type="compositionally biased region" description="Basic residues" evidence="7">
    <location>
        <begin position="48"/>
        <end position="60"/>
    </location>
</feature>
<dbReference type="OrthoDB" id="6105938at2759"/>
<feature type="compositionally biased region" description="Acidic residues" evidence="7">
    <location>
        <begin position="529"/>
        <end position="540"/>
    </location>
</feature>
<dbReference type="PROSITE" id="PS51007">
    <property type="entry name" value="CYTC"/>
    <property type="match status" value="1"/>
</dbReference>
<dbReference type="PROSITE" id="PS00518">
    <property type="entry name" value="ZF_RING_1"/>
    <property type="match status" value="1"/>
</dbReference>
<dbReference type="SUPFAM" id="SSF57850">
    <property type="entry name" value="RING/U-box"/>
    <property type="match status" value="1"/>
</dbReference>
<evidence type="ECO:0000259" key="9">
    <source>
        <dbReference type="PROSITE" id="PS51007"/>
    </source>
</evidence>
<evidence type="ECO:0000259" key="8">
    <source>
        <dbReference type="PROSITE" id="PS50089"/>
    </source>
</evidence>
<dbReference type="InterPro" id="IPR047126">
    <property type="entry name" value="RNF141-like"/>
</dbReference>
<gene>
    <name evidence="10" type="ORF">MIND_01199300</name>
</gene>
<feature type="domain" description="Cytochrome c" evidence="9">
    <location>
        <begin position="290"/>
        <end position="418"/>
    </location>
</feature>
<dbReference type="Gene3D" id="3.30.40.10">
    <property type="entry name" value="Zinc/RING finger domain, C3HC4 (zinc finger)"/>
    <property type="match status" value="1"/>
</dbReference>
<evidence type="ECO:0000256" key="6">
    <source>
        <dbReference type="PROSITE-ProRule" id="PRU00433"/>
    </source>
</evidence>
<dbReference type="InterPro" id="IPR017907">
    <property type="entry name" value="Znf_RING_CS"/>
</dbReference>
<evidence type="ECO:0000256" key="4">
    <source>
        <dbReference type="ARBA" id="ARBA00023004"/>
    </source>
</evidence>
<sequence>MPRQTTPGAVLTQANSKKRALSEDEDSDASPEIKRPRRSVDNTPTGRDKKKRQKKKRKKSSVVAPISTVSVNSSTTRDPPSSRPSSAKGKYKASSEPPDDDVGGNTESGDREEEADPSSATIARLNQEFKAQSAVLKKHELLLAQLVQSLTCQICLDALYKPYSLSPCGHVVCYNCLVQWFTTEPDEEHAHEYPLPRKKTCPHCRARIRDRPAEAWSIKDMVVGLVKSDLVPTFSGLPPPPPQLPGQGLNNEDVPKDPWHNIFHYPHQHPGFHPLMHNGEQPSVEDMGMLDLEDGGIYRCLDCMNEIWDGVCTSCHRVYPGHQAGPDFANMFDDGESLDDGDGDEDEQLFFPHWFPMHVNLEDEDESHRDLSEDEEGGYDSFIDDDEDDVNGSQHAAEIIEIADSDDDDDVHYLPPRRRVPRFVEINSSDYEVEGENYRSPSGSPPPIRAGSRRAPNHPNSSNRRLERNVVVISDDSEGEDSDEPEPVQSSGNRRTHLDEEDSEDEPDPNHGGGGWDDFDEVRHHAEYEGEYSENDDYSD</sequence>
<evidence type="ECO:0000256" key="7">
    <source>
        <dbReference type="SAM" id="MobiDB-lite"/>
    </source>
</evidence>
<evidence type="ECO:0000313" key="11">
    <source>
        <dbReference type="Proteomes" id="UP000636479"/>
    </source>
</evidence>
<dbReference type="GeneID" id="59351018"/>
<feature type="compositionally biased region" description="Acidic residues" evidence="7">
    <location>
        <begin position="372"/>
        <end position="390"/>
    </location>
</feature>
<feature type="region of interest" description="Disordered" evidence="7">
    <location>
        <begin position="364"/>
        <end position="391"/>
    </location>
</feature>
<dbReference type="Proteomes" id="UP000636479">
    <property type="component" value="Unassembled WGS sequence"/>
</dbReference>
<dbReference type="RefSeq" id="XP_037215428.1">
    <property type="nucleotide sequence ID" value="XM_037368502.1"/>
</dbReference>
<dbReference type="SMART" id="SM00184">
    <property type="entry name" value="RING"/>
    <property type="match status" value="1"/>
</dbReference>